<gene>
    <name evidence="2" type="ORF">BDP55DRAFT_639785</name>
</gene>
<reference evidence="2" key="1">
    <citation type="submission" date="2021-06" db="EMBL/GenBank/DDBJ databases">
        <title>Comparative genomics, transcriptomics and evolutionary studies reveal genomic signatures of adaptation to plant cell wall in hemibiotrophic fungi.</title>
        <authorList>
            <consortium name="DOE Joint Genome Institute"/>
            <person name="Baroncelli R."/>
            <person name="Diaz J.F."/>
            <person name="Benocci T."/>
            <person name="Peng M."/>
            <person name="Battaglia E."/>
            <person name="Haridas S."/>
            <person name="Andreopoulos W."/>
            <person name="Labutti K."/>
            <person name="Pangilinan J."/>
            <person name="Floch G.L."/>
            <person name="Makela M.R."/>
            <person name="Henrissat B."/>
            <person name="Grigoriev I.V."/>
            <person name="Crouch J.A."/>
            <person name="De Vries R.P."/>
            <person name="Sukno S.A."/>
            <person name="Thon M.R."/>
        </authorList>
    </citation>
    <scope>NUCLEOTIDE SEQUENCE</scope>
    <source>
        <strain evidence="2">CBS 193.32</strain>
    </source>
</reference>
<feature type="signal peptide" evidence="1">
    <location>
        <begin position="1"/>
        <end position="16"/>
    </location>
</feature>
<dbReference type="EMBL" id="JAHMHR010000001">
    <property type="protein sequence ID" value="KAK1700861.1"/>
    <property type="molecule type" value="Genomic_DNA"/>
</dbReference>
<feature type="chain" id="PRO_5042471917" description="Secreted protein" evidence="1">
    <location>
        <begin position="17"/>
        <end position="80"/>
    </location>
</feature>
<proteinExistence type="predicted"/>
<evidence type="ECO:0000313" key="2">
    <source>
        <dbReference type="EMBL" id="KAK1700861.1"/>
    </source>
</evidence>
<keyword evidence="3" id="KW-1185">Reference proteome</keyword>
<evidence type="ECO:0008006" key="4">
    <source>
        <dbReference type="Google" id="ProtNLM"/>
    </source>
</evidence>
<evidence type="ECO:0000256" key="1">
    <source>
        <dbReference type="SAM" id="SignalP"/>
    </source>
</evidence>
<dbReference type="AlphaFoldDB" id="A0AAJ0F2N9"/>
<protein>
    <recommendedName>
        <fullName evidence="4">Secreted protein</fullName>
    </recommendedName>
</protein>
<accession>A0AAJ0F2N9</accession>
<keyword evidence="1" id="KW-0732">Signal</keyword>
<organism evidence="2 3">
    <name type="scientific">Colletotrichum godetiae</name>
    <dbReference type="NCBI Taxonomy" id="1209918"/>
    <lineage>
        <taxon>Eukaryota</taxon>
        <taxon>Fungi</taxon>
        <taxon>Dikarya</taxon>
        <taxon>Ascomycota</taxon>
        <taxon>Pezizomycotina</taxon>
        <taxon>Sordariomycetes</taxon>
        <taxon>Hypocreomycetidae</taxon>
        <taxon>Glomerellales</taxon>
        <taxon>Glomerellaceae</taxon>
        <taxon>Colletotrichum</taxon>
        <taxon>Colletotrichum acutatum species complex</taxon>
    </lineage>
</organism>
<sequence>MELLLRLLNSVGIILCLIISECGRKAADQSIARITYAFWTHFNPEEGERSPRSSHHFILITRIYKHYVIDLTQTRTSYQS</sequence>
<name>A0AAJ0F2N9_9PEZI</name>
<comment type="caution">
    <text evidence="2">The sequence shown here is derived from an EMBL/GenBank/DDBJ whole genome shotgun (WGS) entry which is preliminary data.</text>
</comment>
<dbReference type="RefSeq" id="XP_060436616.1">
    <property type="nucleotide sequence ID" value="XM_060573281.1"/>
</dbReference>
<evidence type="ECO:0000313" key="3">
    <source>
        <dbReference type="Proteomes" id="UP001224890"/>
    </source>
</evidence>
<dbReference type="Proteomes" id="UP001224890">
    <property type="component" value="Unassembled WGS sequence"/>
</dbReference>
<dbReference type="GeneID" id="85457807"/>